<evidence type="ECO:0000313" key="3">
    <source>
        <dbReference type="EMBL" id="OCL14591.1"/>
    </source>
</evidence>
<proteinExistence type="predicted"/>
<evidence type="ECO:0000259" key="2">
    <source>
        <dbReference type="PROSITE" id="PS50011"/>
    </source>
</evidence>
<dbReference type="SMART" id="SM00220">
    <property type="entry name" value="S_TKc"/>
    <property type="match status" value="1"/>
</dbReference>
<dbReference type="PROSITE" id="PS00108">
    <property type="entry name" value="PROTEIN_KINASE_ST"/>
    <property type="match status" value="1"/>
</dbReference>
<dbReference type="InterPro" id="IPR008271">
    <property type="entry name" value="Ser/Thr_kinase_AS"/>
</dbReference>
<reference evidence="3 4" key="1">
    <citation type="journal article" date="2016" name="Nat. Commun.">
        <title>Ectomycorrhizal ecology is imprinted in the genome of the dominant symbiotic fungus Cenococcum geophilum.</title>
        <authorList>
            <consortium name="DOE Joint Genome Institute"/>
            <person name="Peter M."/>
            <person name="Kohler A."/>
            <person name="Ohm R.A."/>
            <person name="Kuo A."/>
            <person name="Krutzmann J."/>
            <person name="Morin E."/>
            <person name="Arend M."/>
            <person name="Barry K.W."/>
            <person name="Binder M."/>
            <person name="Choi C."/>
            <person name="Clum A."/>
            <person name="Copeland A."/>
            <person name="Grisel N."/>
            <person name="Haridas S."/>
            <person name="Kipfer T."/>
            <person name="LaButti K."/>
            <person name="Lindquist E."/>
            <person name="Lipzen A."/>
            <person name="Maire R."/>
            <person name="Meier B."/>
            <person name="Mihaltcheva S."/>
            <person name="Molinier V."/>
            <person name="Murat C."/>
            <person name="Poggeler S."/>
            <person name="Quandt C.A."/>
            <person name="Sperisen C."/>
            <person name="Tritt A."/>
            <person name="Tisserant E."/>
            <person name="Crous P.W."/>
            <person name="Henrissat B."/>
            <person name="Nehls U."/>
            <person name="Egli S."/>
            <person name="Spatafora J.W."/>
            <person name="Grigoriev I.V."/>
            <person name="Martin F.M."/>
        </authorList>
    </citation>
    <scope>NUCLEOTIDE SEQUENCE [LARGE SCALE GENOMIC DNA]</scope>
    <source>
        <strain evidence="3 4">CBS 207.34</strain>
    </source>
</reference>
<keyword evidence="3" id="KW-0418">Kinase</keyword>
<organism evidence="3 4">
    <name type="scientific">Glonium stellatum</name>
    <dbReference type="NCBI Taxonomy" id="574774"/>
    <lineage>
        <taxon>Eukaryota</taxon>
        <taxon>Fungi</taxon>
        <taxon>Dikarya</taxon>
        <taxon>Ascomycota</taxon>
        <taxon>Pezizomycotina</taxon>
        <taxon>Dothideomycetes</taxon>
        <taxon>Pleosporomycetidae</taxon>
        <taxon>Gloniales</taxon>
        <taxon>Gloniaceae</taxon>
        <taxon>Glonium</taxon>
    </lineage>
</organism>
<keyword evidence="3" id="KW-0808">Transferase</keyword>
<dbReference type="InterPro" id="IPR011009">
    <property type="entry name" value="Kinase-like_dom_sf"/>
</dbReference>
<gene>
    <name evidence="3" type="ORF">AOQ84DRAFT_371162</name>
</gene>
<dbReference type="OrthoDB" id="4062651at2759"/>
<dbReference type="PANTHER" id="PTHR44305:SF24">
    <property type="entry name" value="TYROSINE-PROTEIN KINASE C03B1.5-RELATED"/>
    <property type="match status" value="1"/>
</dbReference>
<dbReference type="PROSITE" id="PS50011">
    <property type="entry name" value="PROTEIN_KINASE_DOM"/>
    <property type="match status" value="1"/>
</dbReference>
<dbReference type="PANTHER" id="PTHR44305">
    <property type="entry name" value="SI:DKEY-192D15.2-RELATED"/>
    <property type="match status" value="1"/>
</dbReference>
<protein>
    <submittedName>
        <fullName evidence="3">Kinase-like protein</fullName>
    </submittedName>
</protein>
<evidence type="ECO:0000256" key="1">
    <source>
        <dbReference type="SAM" id="MobiDB-lite"/>
    </source>
</evidence>
<dbReference type="Gene3D" id="3.30.200.20">
    <property type="entry name" value="Phosphorylase Kinase, domain 1"/>
    <property type="match status" value="1"/>
</dbReference>
<dbReference type="Pfam" id="PF00069">
    <property type="entry name" value="Pkinase"/>
    <property type="match status" value="1"/>
</dbReference>
<dbReference type="GO" id="GO:0005524">
    <property type="term" value="F:ATP binding"/>
    <property type="evidence" value="ECO:0007669"/>
    <property type="project" value="InterPro"/>
</dbReference>
<dbReference type="SUPFAM" id="SSF56112">
    <property type="entry name" value="Protein kinase-like (PK-like)"/>
    <property type="match status" value="1"/>
</dbReference>
<dbReference type="InterPro" id="IPR000719">
    <property type="entry name" value="Prot_kinase_dom"/>
</dbReference>
<dbReference type="Gene3D" id="1.10.510.10">
    <property type="entry name" value="Transferase(Phosphotransferase) domain 1"/>
    <property type="match status" value="1"/>
</dbReference>
<accession>A0A8E2FDC8</accession>
<keyword evidence="4" id="KW-1185">Reference proteome</keyword>
<sequence>MTEESLWQDAWPLVPMEEFLDKNERDKFKWNDYLKSLSKTPPDRNSKAANPRHARLPSLTLTPLYPMVFRKWLGKSSKAFVYGCVAPPEIYENYKRPLAVKVIYCHGCERPMPEALEEVRNMENIEHCHIVSYVASYELDEQLGIIMYPPAKCNLEQYMNSISEDLVRVSQVESGTPQLCISPENRQKIQHLYRFFGCLSEAVYYLQQTTIGIKHKDIKPANIVIDHFNSALLTDFGIAHRYASPEEAETTGYTKKTEKYAYPEALDEENRDYSADIFSLGCVFLEIATLILEKSLDNLRFHRIGGGGSDPGYARTLSKVPSWIDMLRAKHSSINNVDDKEADVGRQEIITSVIGILPFIERMMDKERKSRPSAHDLCERFRAMYSEPCRSCVWRPREQKMPTPNQSPPVLFPNSGSAKSAETTDKTRPLAQARKPTNLRAKVIFYDPLDSIATIKRLEEIKDLKTTRVRYKRFRRVVRVKIAGQQHSVIDLKKLGLRNFLRCFFGDISYIHILREIDESPSREGRSDPG</sequence>
<dbReference type="Proteomes" id="UP000250140">
    <property type="component" value="Unassembled WGS sequence"/>
</dbReference>
<name>A0A8E2FDC8_9PEZI</name>
<dbReference type="EMBL" id="KV748557">
    <property type="protein sequence ID" value="OCL14591.1"/>
    <property type="molecule type" value="Genomic_DNA"/>
</dbReference>
<dbReference type="AlphaFoldDB" id="A0A8E2FDC8"/>
<feature type="domain" description="Protein kinase" evidence="2">
    <location>
        <begin position="67"/>
        <end position="385"/>
    </location>
</feature>
<feature type="region of interest" description="Disordered" evidence="1">
    <location>
        <begin position="400"/>
        <end position="429"/>
    </location>
</feature>
<evidence type="ECO:0000313" key="4">
    <source>
        <dbReference type="Proteomes" id="UP000250140"/>
    </source>
</evidence>
<dbReference type="GO" id="GO:0004672">
    <property type="term" value="F:protein kinase activity"/>
    <property type="evidence" value="ECO:0007669"/>
    <property type="project" value="InterPro"/>
</dbReference>
<dbReference type="InterPro" id="IPR053083">
    <property type="entry name" value="TF_kinase-domain_protein"/>
</dbReference>
<dbReference type="CDD" id="cd00180">
    <property type="entry name" value="PKc"/>
    <property type="match status" value="1"/>
</dbReference>